<gene>
    <name evidence="2" type="ORF">RFI_16553</name>
</gene>
<reference evidence="2 3" key="1">
    <citation type="journal article" date="2013" name="Curr. Biol.">
        <title>The Genome of the Foraminiferan Reticulomyxa filosa.</title>
        <authorList>
            <person name="Glockner G."/>
            <person name="Hulsmann N."/>
            <person name="Schleicher M."/>
            <person name="Noegel A.A."/>
            <person name="Eichinger L."/>
            <person name="Gallinger C."/>
            <person name="Pawlowski J."/>
            <person name="Sierra R."/>
            <person name="Euteneuer U."/>
            <person name="Pillet L."/>
            <person name="Moustafa A."/>
            <person name="Platzer M."/>
            <person name="Groth M."/>
            <person name="Szafranski K."/>
            <person name="Schliwa M."/>
        </authorList>
    </citation>
    <scope>NUCLEOTIDE SEQUENCE [LARGE SCALE GENOMIC DNA]</scope>
</reference>
<evidence type="ECO:0000313" key="2">
    <source>
        <dbReference type="EMBL" id="ETO20663.1"/>
    </source>
</evidence>
<feature type="compositionally biased region" description="Basic and acidic residues" evidence="1">
    <location>
        <begin position="9"/>
        <end position="38"/>
    </location>
</feature>
<sequence>MNLNESDQNNEHNDIPQNEEENHVNVKVDEVSTAKDKNNAIQLDNETKSLSPSESCSREDKKRKNEKDKEKGHRHREKEKKSRNRSKSKSKSRSRSRNRHVKKTSHSRKDRRSRSRSDSHSRHRRRRRHKDEHSYHSRYRHHHHHRSISRSRTRSDSKHNSKSPPETNDVNNKLQEKEKKKPDRIWNGFAWISVEPNKTEGQKSDPKVLNENEIARKRCETVLAANHRALGQALAVAQLVSNLSPLSLIHGNALVTNALLGRGNATNAHPNGLNGPGLTAISAGTGLSLNRPTPAQGLNASDNNTAFAMAYNAANSAIQQQLNKWLPGESGF</sequence>
<name>X6N424_RETFI</name>
<comment type="caution">
    <text evidence="2">The sequence shown here is derived from an EMBL/GenBank/DDBJ whole genome shotgun (WGS) entry which is preliminary data.</text>
</comment>
<evidence type="ECO:0000256" key="1">
    <source>
        <dbReference type="SAM" id="MobiDB-lite"/>
    </source>
</evidence>
<dbReference type="EMBL" id="ASPP01012381">
    <property type="protein sequence ID" value="ETO20663.1"/>
    <property type="molecule type" value="Genomic_DNA"/>
</dbReference>
<keyword evidence="2" id="KW-0347">Helicase</keyword>
<keyword evidence="2" id="KW-0547">Nucleotide-binding</keyword>
<dbReference type="GO" id="GO:0004386">
    <property type="term" value="F:helicase activity"/>
    <property type="evidence" value="ECO:0007669"/>
    <property type="project" value="UniProtKB-KW"/>
</dbReference>
<protein>
    <submittedName>
        <fullName evidence="2">ATP-dependent RNA helicase</fullName>
    </submittedName>
</protein>
<organism evidence="2 3">
    <name type="scientific">Reticulomyxa filosa</name>
    <dbReference type="NCBI Taxonomy" id="46433"/>
    <lineage>
        <taxon>Eukaryota</taxon>
        <taxon>Sar</taxon>
        <taxon>Rhizaria</taxon>
        <taxon>Retaria</taxon>
        <taxon>Foraminifera</taxon>
        <taxon>Monothalamids</taxon>
        <taxon>Reticulomyxidae</taxon>
        <taxon>Reticulomyxa</taxon>
    </lineage>
</organism>
<feature type="compositionally biased region" description="Polar residues" evidence="1">
    <location>
        <begin position="39"/>
        <end position="55"/>
    </location>
</feature>
<feature type="compositionally biased region" description="Basic residues" evidence="1">
    <location>
        <begin position="72"/>
        <end position="114"/>
    </location>
</feature>
<dbReference type="PANTHER" id="PTHR15577:SF2">
    <property type="entry name" value="ZINC FINGER PROTEIN 318"/>
    <property type="match status" value="1"/>
</dbReference>
<keyword evidence="2" id="KW-0067">ATP-binding</keyword>
<dbReference type="Proteomes" id="UP000023152">
    <property type="component" value="Unassembled WGS sequence"/>
</dbReference>
<feature type="compositionally biased region" description="Polar residues" evidence="1">
    <location>
        <begin position="162"/>
        <end position="173"/>
    </location>
</feature>
<dbReference type="PANTHER" id="PTHR15577">
    <property type="entry name" value="ZINC FINGER CONTAINING PROTEIN"/>
    <property type="match status" value="1"/>
</dbReference>
<evidence type="ECO:0000313" key="3">
    <source>
        <dbReference type="Proteomes" id="UP000023152"/>
    </source>
</evidence>
<dbReference type="InterPro" id="IPR055309">
    <property type="entry name" value="Znf318-like"/>
</dbReference>
<keyword evidence="3" id="KW-1185">Reference proteome</keyword>
<feature type="compositionally biased region" description="Basic residues" evidence="1">
    <location>
        <begin position="121"/>
        <end position="152"/>
    </location>
</feature>
<dbReference type="GO" id="GO:0045893">
    <property type="term" value="P:positive regulation of DNA-templated transcription"/>
    <property type="evidence" value="ECO:0007669"/>
    <property type="project" value="TreeGrafter"/>
</dbReference>
<accession>X6N424</accession>
<dbReference type="AlphaFoldDB" id="X6N424"/>
<feature type="compositionally biased region" description="Basic and acidic residues" evidence="1">
    <location>
        <begin position="56"/>
        <end position="71"/>
    </location>
</feature>
<keyword evidence="2" id="KW-0378">Hydrolase</keyword>
<feature type="region of interest" description="Disordered" evidence="1">
    <location>
        <begin position="1"/>
        <end position="182"/>
    </location>
</feature>
<dbReference type="GO" id="GO:0045892">
    <property type="term" value="P:negative regulation of DNA-templated transcription"/>
    <property type="evidence" value="ECO:0007669"/>
    <property type="project" value="TreeGrafter"/>
</dbReference>
<dbReference type="GO" id="GO:0005654">
    <property type="term" value="C:nucleoplasm"/>
    <property type="evidence" value="ECO:0007669"/>
    <property type="project" value="TreeGrafter"/>
</dbReference>
<proteinExistence type="predicted"/>